<reference evidence="2 3" key="1">
    <citation type="submission" date="2014-08" db="EMBL/GenBank/DDBJ databases">
        <title>Porphyromonas gulae strain:COT-052_OH3439 Genome sequencing.</title>
        <authorList>
            <person name="Wallis C."/>
            <person name="Deusch O."/>
            <person name="O'Flynn C."/>
            <person name="Davis I."/>
            <person name="Jospin G."/>
            <person name="Darling A.E."/>
            <person name="Coil D.A."/>
            <person name="Alexiev A."/>
            <person name="Horsfall A."/>
            <person name="Kirkwood N."/>
            <person name="Harris S."/>
            <person name="Eisen J.A."/>
        </authorList>
    </citation>
    <scope>NUCLEOTIDE SEQUENCE [LARGE SCALE GENOMIC DNA]</scope>
    <source>
        <strain evidence="3">COT-052 OH3439</strain>
    </source>
</reference>
<dbReference type="SUPFAM" id="SSF52540">
    <property type="entry name" value="P-loop containing nucleoside triphosphate hydrolases"/>
    <property type="match status" value="1"/>
</dbReference>
<proteinExistence type="predicted"/>
<dbReference type="InterPro" id="IPR002789">
    <property type="entry name" value="HerA_central"/>
</dbReference>
<name>A0A0A2F5J7_9PORP</name>
<comment type="caution">
    <text evidence="2">The sequence shown here is derived from an EMBL/GenBank/DDBJ whole genome shotgun (WGS) entry which is preliminary data.</text>
</comment>
<dbReference type="Proteomes" id="UP000030146">
    <property type="component" value="Unassembled WGS sequence"/>
</dbReference>
<feature type="domain" description="Helicase HerA central" evidence="1">
    <location>
        <begin position="150"/>
        <end position="367"/>
    </location>
</feature>
<dbReference type="Gene3D" id="3.40.50.300">
    <property type="entry name" value="P-loop containing nucleotide triphosphate hydrolases"/>
    <property type="match status" value="2"/>
</dbReference>
<sequence>MTTTPIEYLASLRIGMVEYISPDKIEVQLDIESPESVALNTGTPRNFPRINGYVMIPIDLGFVVGQVSWITIQRSPYPKRRGFQDFGLIDLPFPLRKMELQPVGTLRSIEGGYKFKRGLESFPSVGDIVILPTDEQLRSIIESGDNRRVYIGNSPLVSNAKVMIDPDRLFGRHLAVLGNTGSGKSCSVAGLIRWSIESAREKVSDGSDAVNSRFIVLDPNGEYSKAFADKPNANIYTVNVEGGVEKQLEVPLWFWNTDEWCGFTKASPKTHRTTIVHALKSVRSGNVFEGQTKVRELANYTRVIIQALQTEVEKGSPFISKPAYGFHHSLIRWGGNFTIEEEFSDELKDAITTLNDKISHFQNNRSGSGFILYEYSRNEIRELFDLLNSVFSKAGGREEEFFPTDEDSPIPFTGENFVRSIEANAEILKTTDYIVTLMPRIKTLLTDVRVKKVIDNETLQLSDWLDSYIGANDKESLTIVDLSLLPSDVTSIITAVIARMIFETQQRYLKLNKQCLPTVLVMEEAHYFIKRYNDDAENTGPTIQCCKIFEKIAREGRKFGLGLVLSSQRPSELSPTVLSQCNSFLLHRISNDRDQELIHRLLPDNMRGILREMPSLPSQYAVLLGWASELPVMVKMRTLRDEQRPQSNDPDYWDVWTGAEKRKIDWSSIASDWQNTNSQVPETTDSSIAQP</sequence>
<accession>A0A0A2F5J7</accession>
<dbReference type="InterPro" id="IPR027417">
    <property type="entry name" value="P-loop_NTPase"/>
</dbReference>
<dbReference type="Pfam" id="PF01935">
    <property type="entry name" value="DUF87"/>
    <property type="match status" value="1"/>
</dbReference>
<dbReference type="PANTHER" id="PTHR42957">
    <property type="entry name" value="HELICASE MJ1565-RELATED"/>
    <property type="match status" value="1"/>
</dbReference>
<protein>
    <submittedName>
        <fullName evidence="2">ATPase</fullName>
    </submittedName>
</protein>
<dbReference type="EMBL" id="JRAK01000132">
    <property type="protein sequence ID" value="KGN85310.1"/>
    <property type="molecule type" value="Genomic_DNA"/>
</dbReference>
<evidence type="ECO:0000259" key="1">
    <source>
        <dbReference type="Pfam" id="PF01935"/>
    </source>
</evidence>
<evidence type="ECO:0000313" key="2">
    <source>
        <dbReference type="EMBL" id="KGN85310.1"/>
    </source>
</evidence>
<dbReference type="AlphaFoldDB" id="A0A0A2F5J7"/>
<evidence type="ECO:0000313" key="3">
    <source>
        <dbReference type="Proteomes" id="UP000030146"/>
    </source>
</evidence>
<dbReference type="InterPro" id="IPR008571">
    <property type="entry name" value="HerA-like"/>
</dbReference>
<gene>
    <name evidence="2" type="ORF">HR15_10050</name>
</gene>
<dbReference type="PANTHER" id="PTHR42957:SF1">
    <property type="entry name" value="HELICASE MJ1565-RELATED"/>
    <property type="match status" value="1"/>
</dbReference>
<dbReference type="RefSeq" id="WP_039426273.1">
    <property type="nucleotide sequence ID" value="NZ_JRAK01000132.1"/>
</dbReference>
<organism evidence="2 3">
    <name type="scientific">Porphyromonas gulae</name>
    <dbReference type="NCBI Taxonomy" id="111105"/>
    <lineage>
        <taxon>Bacteria</taxon>
        <taxon>Pseudomonadati</taxon>
        <taxon>Bacteroidota</taxon>
        <taxon>Bacteroidia</taxon>
        <taxon>Bacteroidales</taxon>
        <taxon>Porphyromonadaceae</taxon>
        <taxon>Porphyromonas</taxon>
    </lineage>
</organism>
<keyword evidence="3" id="KW-1185">Reference proteome</keyword>